<evidence type="ECO:0000256" key="1">
    <source>
        <dbReference type="ARBA" id="ARBA00022679"/>
    </source>
</evidence>
<dbReference type="InterPro" id="IPR051556">
    <property type="entry name" value="N-term/lysine_N-AcTrnsfr"/>
</dbReference>
<comment type="similarity">
    <text evidence="3">Belongs to the acetyltransferase family. RimI subfamily.</text>
</comment>
<dbReference type="InterPro" id="IPR016181">
    <property type="entry name" value="Acyl_CoA_acyltransferase"/>
</dbReference>
<keyword evidence="3" id="KW-0963">Cytoplasm</keyword>
<comment type="catalytic activity">
    <reaction evidence="3">
        <text>N-terminal L-alanyl-[ribosomal protein bS18] + acetyl-CoA = N-terminal N(alpha)-acetyl-L-alanyl-[ribosomal protein bS18] + CoA + H(+)</text>
        <dbReference type="Rhea" id="RHEA:43756"/>
        <dbReference type="Rhea" id="RHEA-COMP:10676"/>
        <dbReference type="Rhea" id="RHEA-COMP:10677"/>
        <dbReference type="ChEBI" id="CHEBI:15378"/>
        <dbReference type="ChEBI" id="CHEBI:57287"/>
        <dbReference type="ChEBI" id="CHEBI:57288"/>
        <dbReference type="ChEBI" id="CHEBI:64718"/>
        <dbReference type="ChEBI" id="CHEBI:83683"/>
        <dbReference type="EC" id="2.3.1.266"/>
    </reaction>
</comment>
<reference evidence="5" key="1">
    <citation type="submission" date="2021-04" db="EMBL/GenBank/DDBJ databases">
        <title>Taxonomic assessment of Weissella genus.</title>
        <authorList>
            <person name="Fanelli F."/>
            <person name="Chieffi D."/>
            <person name="Dell'Aquila A."/>
            <person name="Gyu-Sung C."/>
            <person name="Franz C.M.A.P."/>
            <person name="Fusco V."/>
        </authorList>
    </citation>
    <scope>NUCLEOTIDE SEQUENCE</scope>
    <source>
        <strain evidence="5">LMG 25373</strain>
    </source>
</reference>
<dbReference type="Gene3D" id="3.40.630.30">
    <property type="match status" value="1"/>
</dbReference>
<dbReference type="GO" id="GO:0005840">
    <property type="term" value="C:ribosome"/>
    <property type="evidence" value="ECO:0007669"/>
    <property type="project" value="UniProtKB-KW"/>
</dbReference>
<proteinExistence type="inferred from homology"/>
<gene>
    <name evidence="5" type="primary">rimI</name>
    <name evidence="5" type="ORF">KAK10_03070</name>
</gene>
<dbReference type="EC" id="2.3.1.266" evidence="3"/>
<protein>
    <recommendedName>
        <fullName evidence="3">[Ribosomal protein bS18]-alanine N-acetyltransferase</fullName>
        <ecNumber evidence="3">2.3.1.266</ecNumber>
    </recommendedName>
</protein>
<comment type="subcellular location">
    <subcellularLocation>
        <location evidence="3">Cytoplasm</location>
    </subcellularLocation>
</comment>
<evidence type="ECO:0000313" key="6">
    <source>
        <dbReference type="Proteomes" id="UP001057481"/>
    </source>
</evidence>
<keyword evidence="2" id="KW-0012">Acyltransferase</keyword>
<comment type="function">
    <text evidence="3">Acetylates the N-terminal alanine of ribosomal protein bS18.</text>
</comment>
<dbReference type="SUPFAM" id="SSF55729">
    <property type="entry name" value="Acyl-CoA N-acyltransferases (Nat)"/>
    <property type="match status" value="1"/>
</dbReference>
<sequence length="144" mass="16308">MNEITYRQPLNAAEIYDLAEQAYGKAPWSLATIEHDLRNQYADYLVCLVDNKAVGFVSGTLIIDELSISNIGVLPAYRGQGLAVKLLTTWLARFKTAQKVFLEVRVSNISAQRVYKKLAFKAVAIRKQYYHNPLEDAVIMEKLL</sequence>
<name>A0ABT0VKG6_9LACO</name>
<keyword evidence="6" id="KW-1185">Reference proteome</keyword>
<keyword evidence="1" id="KW-0808">Transferase</keyword>
<evidence type="ECO:0000256" key="2">
    <source>
        <dbReference type="ARBA" id="ARBA00023315"/>
    </source>
</evidence>
<feature type="domain" description="N-acetyltransferase" evidence="4">
    <location>
        <begin position="2"/>
        <end position="144"/>
    </location>
</feature>
<dbReference type="PROSITE" id="PS51186">
    <property type="entry name" value="GNAT"/>
    <property type="match status" value="1"/>
</dbReference>
<dbReference type="InterPro" id="IPR000182">
    <property type="entry name" value="GNAT_dom"/>
</dbReference>
<evidence type="ECO:0000256" key="3">
    <source>
        <dbReference type="RuleBase" id="RU363094"/>
    </source>
</evidence>
<dbReference type="NCBIfam" id="TIGR01575">
    <property type="entry name" value="rimI"/>
    <property type="match status" value="1"/>
</dbReference>
<dbReference type="PANTHER" id="PTHR42919">
    <property type="entry name" value="N-ALPHA-ACETYLTRANSFERASE"/>
    <property type="match status" value="1"/>
</dbReference>
<keyword evidence="5" id="KW-0687">Ribonucleoprotein</keyword>
<accession>A0ABT0VKG6</accession>
<comment type="caution">
    <text evidence="5">The sequence shown here is derived from an EMBL/GenBank/DDBJ whole genome shotgun (WGS) entry which is preliminary data.</text>
</comment>
<evidence type="ECO:0000259" key="4">
    <source>
        <dbReference type="PROSITE" id="PS51186"/>
    </source>
</evidence>
<dbReference type="PANTHER" id="PTHR42919:SF8">
    <property type="entry name" value="N-ALPHA-ACETYLTRANSFERASE 50"/>
    <property type="match status" value="1"/>
</dbReference>
<keyword evidence="5" id="KW-0689">Ribosomal protein</keyword>
<dbReference type="InterPro" id="IPR006464">
    <property type="entry name" value="AcTrfase_RimI/Ard1"/>
</dbReference>
<dbReference type="CDD" id="cd04301">
    <property type="entry name" value="NAT_SF"/>
    <property type="match status" value="1"/>
</dbReference>
<dbReference type="RefSeq" id="WP_205144053.1">
    <property type="nucleotide sequence ID" value="NZ_JAFBDN010000018.1"/>
</dbReference>
<dbReference type="Proteomes" id="UP001057481">
    <property type="component" value="Unassembled WGS sequence"/>
</dbReference>
<organism evidence="5 6">
    <name type="scientific">Periweissella beninensis</name>
    <dbReference type="NCBI Taxonomy" id="504936"/>
    <lineage>
        <taxon>Bacteria</taxon>
        <taxon>Bacillati</taxon>
        <taxon>Bacillota</taxon>
        <taxon>Bacilli</taxon>
        <taxon>Lactobacillales</taxon>
        <taxon>Lactobacillaceae</taxon>
        <taxon>Periweissella</taxon>
    </lineage>
</organism>
<dbReference type="Pfam" id="PF00583">
    <property type="entry name" value="Acetyltransf_1"/>
    <property type="match status" value="1"/>
</dbReference>
<dbReference type="EMBL" id="JAGMVS010000041">
    <property type="protein sequence ID" value="MCM2436912.1"/>
    <property type="molecule type" value="Genomic_DNA"/>
</dbReference>
<evidence type="ECO:0000313" key="5">
    <source>
        <dbReference type="EMBL" id="MCM2436912.1"/>
    </source>
</evidence>